<reference evidence="1 2" key="1">
    <citation type="submission" date="2024-04" db="EMBL/GenBank/DDBJ databases">
        <title>draft genome sequnece of Paenibacillus filicis.</title>
        <authorList>
            <person name="Kim D.-U."/>
        </authorList>
    </citation>
    <scope>NUCLEOTIDE SEQUENCE [LARGE SCALE GENOMIC DNA]</scope>
    <source>
        <strain evidence="1 2">KACC14197</strain>
    </source>
</reference>
<sequence length="112" mass="13592">MKEKTLETFLFCNHCKEEEGHIIVYLNNRISEIKCQTCGLKLSIQIDLSHELYNEVYKRIRSKPARMTEEYRNHISQFLMTLPVRVISKPYRVYREVKEIRGYFRKYDVKRG</sequence>
<comment type="caution">
    <text evidence="1">The sequence shown here is derived from an EMBL/GenBank/DDBJ whole genome shotgun (WGS) entry which is preliminary data.</text>
</comment>
<proteinExistence type="predicted"/>
<protein>
    <submittedName>
        <fullName evidence="1">Bh protein</fullName>
    </submittedName>
</protein>
<keyword evidence="2" id="KW-1185">Reference proteome</keyword>
<name>A0ABU9DTE9_9BACL</name>
<organism evidence="1 2">
    <name type="scientific">Paenibacillus filicis</name>
    <dbReference type="NCBI Taxonomy" id="669464"/>
    <lineage>
        <taxon>Bacteria</taxon>
        <taxon>Bacillati</taxon>
        <taxon>Bacillota</taxon>
        <taxon>Bacilli</taxon>
        <taxon>Bacillales</taxon>
        <taxon>Paenibacillaceae</taxon>
        <taxon>Paenibacillus</taxon>
    </lineage>
</organism>
<dbReference type="EMBL" id="JBBPCC010000026">
    <property type="protein sequence ID" value="MEK8132155.1"/>
    <property type="molecule type" value="Genomic_DNA"/>
</dbReference>
<gene>
    <name evidence="1" type="ORF">WMW72_30080</name>
</gene>
<dbReference type="RefSeq" id="WP_341419276.1">
    <property type="nucleotide sequence ID" value="NZ_JBBPCC010000026.1"/>
</dbReference>
<evidence type="ECO:0000313" key="1">
    <source>
        <dbReference type="EMBL" id="MEK8132155.1"/>
    </source>
</evidence>
<evidence type="ECO:0000313" key="2">
    <source>
        <dbReference type="Proteomes" id="UP001469365"/>
    </source>
</evidence>
<accession>A0ABU9DTE9</accession>
<dbReference type="Proteomes" id="UP001469365">
    <property type="component" value="Unassembled WGS sequence"/>
</dbReference>